<organism evidence="2 3">
    <name type="scientific">Paracoccus stylophorae</name>
    <dbReference type="NCBI Taxonomy" id="659350"/>
    <lineage>
        <taxon>Bacteria</taxon>
        <taxon>Pseudomonadati</taxon>
        <taxon>Pseudomonadota</taxon>
        <taxon>Alphaproteobacteria</taxon>
        <taxon>Rhodobacterales</taxon>
        <taxon>Paracoccaceae</taxon>
        <taxon>Paracoccus</taxon>
    </lineage>
</organism>
<feature type="domain" description="N-acetyltransferase" evidence="1">
    <location>
        <begin position="103"/>
        <end position="236"/>
    </location>
</feature>
<dbReference type="Gene3D" id="3.40.630.30">
    <property type="match status" value="1"/>
</dbReference>
<dbReference type="InterPro" id="IPR016181">
    <property type="entry name" value="Acyl_CoA_acyltransferase"/>
</dbReference>
<evidence type="ECO:0000259" key="1">
    <source>
        <dbReference type="PROSITE" id="PS51186"/>
    </source>
</evidence>
<dbReference type="InterPro" id="IPR000182">
    <property type="entry name" value="GNAT_dom"/>
</dbReference>
<dbReference type="Proteomes" id="UP001218412">
    <property type="component" value="Chromosome"/>
</dbReference>
<evidence type="ECO:0000313" key="3">
    <source>
        <dbReference type="Proteomes" id="UP001218412"/>
    </source>
</evidence>
<gene>
    <name evidence="2" type="ORF">JHW45_16465</name>
</gene>
<dbReference type="SUPFAM" id="SSF55729">
    <property type="entry name" value="Acyl-CoA N-acyltransferases (Nat)"/>
    <property type="match status" value="1"/>
</dbReference>
<dbReference type="CDD" id="cd04301">
    <property type="entry name" value="NAT_SF"/>
    <property type="match status" value="1"/>
</dbReference>
<protein>
    <submittedName>
        <fullName evidence="2">GNAT family N-acetyltransferase</fullName>
    </submittedName>
</protein>
<keyword evidence="3" id="KW-1185">Reference proteome</keyword>
<dbReference type="PANTHER" id="PTHR43072:SF60">
    <property type="entry name" value="L-2,4-DIAMINOBUTYRIC ACID ACETYLTRANSFERASE"/>
    <property type="match status" value="1"/>
</dbReference>
<sequence>MDPAIAAAFDATWPAAGHAEAGGFRVARAEGAGRRVGSARAIGPWTPDDIDAATALHAAWGQIPAFRVDDDDDALIAALSARGFRRQTPTAIMQIAAGELTERAVPQMTVFAVWPPLAIQRDIWAAGQIGPARQAVMQRAAAPKTALLGRTGDRAAGTGFAAIHAGVAMVHAVEILPDWRRRGLAAWMMRGAARWARENGAERLALAVTRANAPALALYRDLGFTEAGGYAYYVKP</sequence>
<proteinExistence type="predicted"/>
<name>A0ABY7SUN3_9RHOB</name>
<dbReference type="PROSITE" id="PS51186">
    <property type="entry name" value="GNAT"/>
    <property type="match status" value="1"/>
</dbReference>
<evidence type="ECO:0000313" key="2">
    <source>
        <dbReference type="EMBL" id="WCR10616.1"/>
    </source>
</evidence>
<dbReference type="Pfam" id="PF00583">
    <property type="entry name" value="Acetyltransf_1"/>
    <property type="match status" value="1"/>
</dbReference>
<dbReference type="PANTHER" id="PTHR43072">
    <property type="entry name" value="N-ACETYLTRANSFERASE"/>
    <property type="match status" value="1"/>
</dbReference>
<reference evidence="2 3" key="1">
    <citation type="submission" date="2021-01" db="EMBL/GenBank/DDBJ databases">
        <title>Biogeographic distribution of Paracoccus.</title>
        <authorList>
            <person name="Hollensteiner J."/>
            <person name="Leineberger J."/>
            <person name="Brinkhoff T."/>
            <person name="Daniel R."/>
        </authorList>
    </citation>
    <scope>NUCLEOTIDE SEQUENCE [LARGE SCALE GENOMIC DNA]</scope>
    <source>
        <strain evidence="2 3">LMG25392</strain>
    </source>
</reference>
<accession>A0ABY7SUN3</accession>
<dbReference type="RefSeq" id="WP_272858678.1">
    <property type="nucleotide sequence ID" value="NZ_CP067134.1"/>
</dbReference>
<dbReference type="EMBL" id="CP067134">
    <property type="protein sequence ID" value="WCR10616.1"/>
    <property type="molecule type" value="Genomic_DNA"/>
</dbReference>